<protein>
    <recommendedName>
        <fullName evidence="4">Luciferase-like monooxygenase</fullName>
    </recommendedName>
</protein>
<proteinExistence type="predicted"/>
<feature type="region of interest" description="Disordered" evidence="1">
    <location>
        <begin position="1"/>
        <end position="20"/>
    </location>
</feature>
<evidence type="ECO:0000313" key="2">
    <source>
        <dbReference type="EMBL" id="CUU54728.1"/>
    </source>
</evidence>
<accession>A0A0S4QIV6</accession>
<gene>
    <name evidence="2" type="ORF">Ga0074812_103218</name>
</gene>
<organism evidence="2 3">
    <name type="scientific">Parafrankia irregularis</name>
    <dbReference type="NCBI Taxonomy" id="795642"/>
    <lineage>
        <taxon>Bacteria</taxon>
        <taxon>Bacillati</taxon>
        <taxon>Actinomycetota</taxon>
        <taxon>Actinomycetes</taxon>
        <taxon>Frankiales</taxon>
        <taxon>Frankiaceae</taxon>
        <taxon>Parafrankia</taxon>
    </lineage>
</organism>
<evidence type="ECO:0000313" key="3">
    <source>
        <dbReference type="Proteomes" id="UP000198802"/>
    </source>
</evidence>
<keyword evidence="3" id="KW-1185">Reference proteome</keyword>
<dbReference type="EMBL" id="FAOZ01000003">
    <property type="protein sequence ID" value="CUU54728.1"/>
    <property type="molecule type" value="Genomic_DNA"/>
</dbReference>
<evidence type="ECO:0000256" key="1">
    <source>
        <dbReference type="SAM" id="MobiDB-lite"/>
    </source>
</evidence>
<dbReference type="Proteomes" id="UP000198802">
    <property type="component" value="Unassembled WGS sequence"/>
</dbReference>
<sequence>MRLSKPGRHTQGCPHGRPPVPGVDRAWEEVGPHLLHDAVSYASWNEADQRTDTTTTSLSFATTVDELRAENRSHRVMTVEEAVELARGGQTINLHPLVGGLPPEIAWRYLRIVVDRVMPALA</sequence>
<dbReference type="AlphaFoldDB" id="A0A0S4QIV6"/>
<reference evidence="3" key="1">
    <citation type="submission" date="2015-11" db="EMBL/GenBank/DDBJ databases">
        <authorList>
            <person name="Varghese N."/>
        </authorList>
    </citation>
    <scope>NUCLEOTIDE SEQUENCE [LARGE SCALE GENOMIC DNA]</scope>
    <source>
        <strain evidence="3">DSM 45899</strain>
    </source>
</reference>
<dbReference type="RefSeq" id="WP_242666100.1">
    <property type="nucleotide sequence ID" value="NZ_FAOZ01000003.1"/>
</dbReference>
<name>A0A0S4QIV6_9ACTN</name>
<evidence type="ECO:0008006" key="4">
    <source>
        <dbReference type="Google" id="ProtNLM"/>
    </source>
</evidence>